<dbReference type="GO" id="GO:0004672">
    <property type="term" value="F:protein kinase activity"/>
    <property type="evidence" value="ECO:0007669"/>
    <property type="project" value="InterPro"/>
</dbReference>
<dbReference type="PROSITE" id="PS50011">
    <property type="entry name" value="PROTEIN_KINASE_DOM"/>
    <property type="match status" value="1"/>
</dbReference>
<gene>
    <name evidence="2" type="ORF">BSTOLATCC_MIC26272</name>
</gene>
<dbReference type="GO" id="GO:0005524">
    <property type="term" value="F:ATP binding"/>
    <property type="evidence" value="ECO:0007669"/>
    <property type="project" value="InterPro"/>
</dbReference>
<keyword evidence="3" id="KW-1185">Reference proteome</keyword>
<organism evidence="2 3">
    <name type="scientific">Blepharisma stoltei</name>
    <dbReference type="NCBI Taxonomy" id="1481888"/>
    <lineage>
        <taxon>Eukaryota</taxon>
        <taxon>Sar</taxon>
        <taxon>Alveolata</taxon>
        <taxon>Ciliophora</taxon>
        <taxon>Postciliodesmatophora</taxon>
        <taxon>Heterotrichea</taxon>
        <taxon>Heterotrichida</taxon>
        <taxon>Blepharismidae</taxon>
        <taxon>Blepharisma</taxon>
    </lineage>
</organism>
<dbReference type="PROSITE" id="PS00108">
    <property type="entry name" value="PROTEIN_KINASE_ST"/>
    <property type="match status" value="1"/>
</dbReference>
<dbReference type="Proteomes" id="UP001162131">
    <property type="component" value="Unassembled WGS sequence"/>
</dbReference>
<evidence type="ECO:0000259" key="1">
    <source>
        <dbReference type="PROSITE" id="PS50011"/>
    </source>
</evidence>
<name>A0AAU9J578_9CILI</name>
<dbReference type="InterPro" id="IPR000719">
    <property type="entry name" value="Prot_kinase_dom"/>
</dbReference>
<sequence length="309" mass="36371">MNSKKNSEHLNKGRNRGFKILNKEDIIFEKDLYLNLTSNSRIYKGWLESENKKVIFKECIIEKSKNDAIKLVCNELANAIFLSKKDEIFMEFYGLYIDFDPQNKEFTFGFAMEQCDIDLETAIKEKLLRSDKNIEYCIDTLLKGFKLMHDYGIVHRDIKPQNIFVKKYTDGWKFKIADYNASSVVSKGTAIFSDLALTNKFGQPTYLPPEVYSQMDGEELPQRIIMNKQKSDVYALALVFLELNIQDIPFHTPIEREQWMKDYGWNYINNEIKANWLKELLTLMQAKNPMERKRLSELVKIRKSYQISV</sequence>
<comment type="caution">
    <text evidence="2">The sequence shown here is derived from an EMBL/GenBank/DDBJ whole genome shotgun (WGS) entry which is preliminary data.</text>
</comment>
<dbReference type="SUPFAM" id="SSF56112">
    <property type="entry name" value="Protein kinase-like (PK-like)"/>
    <property type="match status" value="1"/>
</dbReference>
<dbReference type="SMART" id="SM00220">
    <property type="entry name" value="S_TKc"/>
    <property type="match status" value="1"/>
</dbReference>
<dbReference type="PANTHER" id="PTHR24362">
    <property type="entry name" value="SERINE/THREONINE-PROTEIN KINASE NEK"/>
    <property type="match status" value="1"/>
</dbReference>
<dbReference type="Pfam" id="PF00069">
    <property type="entry name" value="Pkinase"/>
    <property type="match status" value="1"/>
</dbReference>
<dbReference type="Gene3D" id="1.10.510.10">
    <property type="entry name" value="Transferase(Phosphotransferase) domain 1"/>
    <property type="match status" value="1"/>
</dbReference>
<accession>A0AAU9J578</accession>
<protein>
    <recommendedName>
        <fullName evidence="1">Protein kinase domain-containing protein</fullName>
    </recommendedName>
</protein>
<dbReference type="AlphaFoldDB" id="A0AAU9J578"/>
<reference evidence="2" key="1">
    <citation type="submission" date="2021-09" db="EMBL/GenBank/DDBJ databases">
        <authorList>
            <consortium name="AG Swart"/>
            <person name="Singh M."/>
            <person name="Singh A."/>
            <person name="Seah K."/>
            <person name="Emmerich C."/>
        </authorList>
    </citation>
    <scope>NUCLEOTIDE SEQUENCE</scope>
    <source>
        <strain evidence="2">ATCC30299</strain>
    </source>
</reference>
<evidence type="ECO:0000313" key="2">
    <source>
        <dbReference type="EMBL" id="CAG9320355.1"/>
    </source>
</evidence>
<evidence type="ECO:0000313" key="3">
    <source>
        <dbReference type="Proteomes" id="UP001162131"/>
    </source>
</evidence>
<dbReference type="InterPro" id="IPR008271">
    <property type="entry name" value="Ser/Thr_kinase_AS"/>
</dbReference>
<proteinExistence type="predicted"/>
<feature type="domain" description="Protein kinase" evidence="1">
    <location>
        <begin position="28"/>
        <end position="305"/>
    </location>
</feature>
<dbReference type="EMBL" id="CAJZBQ010000025">
    <property type="protein sequence ID" value="CAG9320355.1"/>
    <property type="molecule type" value="Genomic_DNA"/>
</dbReference>
<dbReference type="InterPro" id="IPR011009">
    <property type="entry name" value="Kinase-like_dom_sf"/>
</dbReference>
<dbReference type="PANTHER" id="PTHR24362:SF309">
    <property type="entry name" value="PROTEIN KINASE DOMAIN-CONTAINING PROTEIN"/>
    <property type="match status" value="1"/>
</dbReference>